<dbReference type="InterPro" id="IPR011009">
    <property type="entry name" value="Kinase-like_dom_sf"/>
</dbReference>
<dbReference type="PANTHER" id="PTHR21310">
    <property type="entry name" value="AMINOGLYCOSIDE PHOSPHOTRANSFERASE-RELATED-RELATED"/>
    <property type="match status" value="1"/>
</dbReference>
<evidence type="ECO:0000259" key="1">
    <source>
        <dbReference type="Pfam" id="PF01636"/>
    </source>
</evidence>
<evidence type="ECO:0000313" key="2">
    <source>
        <dbReference type="EMBL" id="CAI6332789.1"/>
    </source>
</evidence>
<organism evidence="2 3">
    <name type="scientific">Periconia digitata</name>
    <dbReference type="NCBI Taxonomy" id="1303443"/>
    <lineage>
        <taxon>Eukaryota</taxon>
        <taxon>Fungi</taxon>
        <taxon>Dikarya</taxon>
        <taxon>Ascomycota</taxon>
        <taxon>Pezizomycotina</taxon>
        <taxon>Dothideomycetes</taxon>
        <taxon>Pleosporomycetidae</taxon>
        <taxon>Pleosporales</taxon>
        <taxon>Massarineae</taxon>
        <taxon>Periconiaceae</taxon>
        <taxon>Periconia</taxon>
    </lineage>
</organism>
<dbReference type="OrthoDB" id="10003767at2759"/>
<feature type="domain" description="Aminoglycoside phosphotransferase" evidence="1">
    <location>
        <begin position="143"/>
        <end position="351"/>
    </location>
</feature>
<reference evidence="2" key="1">
    <citation type="submission" date="2023-01" db="EMBL/GenBank/DDBJ databases">
        <authorList>
            <person name="Van Ghelder C."/>
            <person name="Rancurel C."/>
        </authorList>
    </citation>
    <scope>NUCLEOTIDE SEQUENCE</scope>
    <source>
        <strain evidence="2">CNCM I-4278</strain>
    </source>
</reference>
<comment type="caution">
    <text evidence="2">The sequence shown here is derived from an EMBL/GenBank/DDBJ whole genome shotgun (WGS) entry which is preliminary data.</text>
</comment>
<dbReference type="SUPFAM" id="SSF56112">
    <property type="entry name" value="Protein kinase-like (PK-like)"/>
    <property type="match status" value="1"/>
</dbReference>
<dbReference type="AlphaFoldDB" id="A0A9W4UCE6"/>
<keyword evidence="3" id="KW-1185">Reference proteome</keyword>
<dbReference type="SUPFAM" id="SSF118310">
    <property type="entry name" value="AN1-like Zinc finger"/>
    <property type="match status" value="1"/>
</dbReference>
<accession>A0A9W4UCE6</accession>
<dbReference type="EMBL" id="CAOQHR010000003">
    <property type="protein sequence ID" value="CAI6332789.1"/>
    <property type="molecule type" value="Genomic_DNA"/>
</dbReference>
<name>A0A9W4UCE6_9PLEO</name>
<sequence>MENRPRMSRFWTCSISTCSNAAAIDIGGCEHCTKNYCTEHAAHHGCSEAPLDDAAWKGAQVRELQSLRAKINDEALMKRASGLNQGMPCRLDETDFLGESRMGGMHIHLRLIFADHSAWLVRVLRQNYTSFDDGLSNDIFLSECATLKWLETIDYPAPRLYDYGLRNDPSNSVGVAFMLISEIPGNPLNQLDTSEAQLSKVYSQLADLHIRLSKHSFDRIGSLTLDANGNISIGPITGDRTGTLSYLGPFANGREYYSAWSREYMRLIVDGQMFSQYPVNAYLIFKHLEQLALDGKCNQFEAELDDGPFYLKHTDDKGDHIFVDDDYNITGIIDWSFARTVPMYEAFGPSLVTARMGDIFRGTTGLSEQDGYLSEALKAKRSRLARFAQSSDTARRFIFGLGMGMSMSGVEALGLFNGILAALGEEPIADWQKWRENAISRCANDDKAASTIRSLIQKEL</sequence>
<gene>
    <name evidence="2" type="ORF">PDIGIT_LOCUS5819</name>
</gene>
<dbReference type="InterPro" id="IPR035896">
    <property type="entry name" value="AN1-like_Znf"/>
</dbReference>
<proteinExistence type="predicted"/>
<dbReference type="InterPro" id="IPR002575">
    <property type="entry name" value="Aminoglycoside_PTrfase"/>
</dbReference>
<dbReference type="InterPro" id="IPR051678">
    <property type="entry name" value="AGP_Transferase"/>
</dbReference>
<evidence type="ECO:0000313" key="3">
    <source>
        <dbReference type="Proteomes" id="UP001152607"/>
    </source>
</evidence>
<protein>
    <recommendedName>
        <fullName evidence="1">Aminoglycoside phosphotransferase domain-containing protein</fullName>
    </recommendedName>
</protein>
<dbReference type="Proteomes" id="UP001152607">
    <property type="component" value="Unassembled WGS sequence"/>
</dbReference>
<dbReference type="PANTHER" id="PTHR21310:SF15">
    <property type="entry name" value="AMINOGLYCOSIDE PHOSPHOTRANSFERASE DOMAIN-CONTAINING PROTEIN"/>
    <property type="match status" value="1"/>
</dbReference>
<dbReference type="Pfam" id="PF01636">
    <property type="entry name" value="APH"/>
    <property type="match status" value="1"/>
</dbReference>